<dbReference type="SUPFAM" id="SSF53448">
    <property type="entry name" value="Nucleotide-diphospho-sugar transferases"/>
    <property type="match status" value="1"/>
</dbReference>
<dbReference type="Gene3D" id="3.90.550.10">
    <property type="entry name" value="Spore Coat Polysaccharide Biosynthesis Protein SpsA, Chain A"/>
    <property type="match status" value="1"/>
</dbReference>
<comment type="subcellular location">
    <subcellularLocation>
        <location evidence="1">Golgi apparatus membrane</location>
        <topology evidence="1">Multi-pass membrane protein</topology>
    </subcellularLocation>
</comment>
<comment type="caution">
    <text evidence="8">The sequence shown here is derived from an EMBL/GenBank/DDBJ whole genome shotgun (WGS) entry which is preliminary data.</text>
</comment>
<keyword evidence="4" id="KW-1133">Transmembrane helix</keyword>
<feature type="compositionally biased region" description="Basic and acidic residues" evidence="6">
    <location>
        <begin position="95"/>
        <end position="104"/>
    </location>
</feature>
<dbReference type="Pfam" id="PF00535">
    <property type="entry name" value="Glycos_transf_2"/>
    <property type="match status" value="1"/>
</dbReference>
<evidence type="ECO:0000313" key="8">
    <source>
        <dbReference type="EMBL" id="GAX78764.1"/>
    </source>
</evidence>
<dbReference type="PANTHER" id="PTHR32044">
    <property type="entry name" value="GLUCOMANNAN 4-BETA-MANNOSYLTRANSFERASE 9"/>
    <property type="match status" value="1"/>
</dbReference>
<feature type="domain" description="Glycosyltransferase 2-like" evidence="7">
    <location>
        <begin position="337"/>
        <end position="460"/>
    </location>
</feature>
<dbReference type="AlphaFoldDB" id="A0A250X6P2"/>
<dbReference type="InterPro" id="IPR001173">
    <property type="entry name" value="Glyco_trans_2-like"/>
</dbReference>
<keyword evidence="2" id="KW-0808">Transferase</keyword>
<dbReference type="GO" id="GO:0000139">
    <property type="term" value="C:Golgi membrane"/>
    <property type="evidence" value="ECO:0007669"/>
    <property type="project" value="UniProtKB-SubCell"/>
</dbReference>
<gene>
    <name evidence="8" type="ORF">CEUSTIGMA_g6201.t1</name>
</gene>
<dbReference type="PANTHER" id="PTHR32044:SF80">
    <property type="entry name" value="XYLOGLUCAN GLYCOSYLTRANSFERASE 2-RELATED"/>
    <property type="match status" value="1"/>
</dbReference>
<feature type="region of interest" description="Disordered" evidence="6">
    <location>
        <begin position="70"/>
        <end position="116"/>
    </location>
</feature>
<feature type="region of interest" description="Disordered" evidence="6">
    <location>
        <begin position="136"/>
        <end position="206"/>
    </location>
</feature>
<evidence type="ECO:0000256" key="1">
    <source>
        <dbReference type="ARBA" id="ARBA00004653"/>
    </source>
</evidence>
<feature type="compositionally biased region" description="Polar residues" evidence="6">
    <location>
        <begin position="178"/>
        <end position="206"/>
    </location>
</feature>
<evidence type="ECO:0000256" key="4">
    <source>
        <dbReference type="ARBA" id="ARBA00022989"/>
    </source>
</evidence>
<dbReference type="InterPro" id="IPR029044">
    <property type="entry name" value="Nucleotide-diphossugar_trans"/>
</dbReference>
<feature type="compositionally biased region" description="Low complexity" evidence="6">
    <location>
        <begin position="156"/>
        <end position="177"/>
    </location>
</feature>
<keyword evidence="9" id="KW-1185">Reference proteome</keyword>
<evidence type="ECO:0000256" key="3">
    <source>
        <dbReference type="ARBA" id="ARBA00022692"/>
    </source>
</evidence>
<feature type="compositionally biased region" description="Polar residues" evidence="6">
    <location>
        <begin position="82"/>
        <end position="94"/>
    </location>
</feature>
<sequence length="461" mass="50448">MDTYAYMLIAAVATIYERVFPEAGFPHYVSQKEKLECSSKLPKQSLELVSSSLPDFKELFMPALRHNSSYELPSSPRHNVHNAIQDTNYQTPSSEKTRERRKEGSSPAMPLMKSRASSRDILQINKEDDAPAQCHDNLICGGARPSPSRTKAVKPSTAIISSSLSSHSSISSSASKADTPNSPLLNKQCSSPSTSKGRASPITSTTSAIGKTLARAIISRINAAASPLTTLTPSKLSKVLVDNLDKDNNSYNSSAVGHLPCGLIPQSPTSSKKSSSLSSYTSYEGAAVVELGLEGTFKRDEADISIVNDLPVLPAGISLDLFAEYTGSGYPMVMVQLPMYNEESHCVRCIEDTCQLAWPKDRLLIQVLDDSTRQDCRDLAEKAVDRMVAAGHPVVLVRRDDRIGYKAGNLVSGLRQYPDYLPKPEYCAIFDADFKPPVDFLYQTVYHMIQDPTIGFVQGRW</sequence>
<name>A0A250X6P2_9CHLO</name>
<dbReference type="GO" id="GO:0016757">
    <property type="term" value="F:glycosyltransferase activity"/>
    <property type="evidence" value="ECO:0007669"/>
    <property type="project" value="TreeGrafter"/>
</dbReference>
<keyword evidence="5" id="KW-0472">Membrane</keyword>
<protein>
    <recommendedName>
        <fullName evidence="7">Glycosyltransferase 2-like domain-containing protein</fullName>
    </recommendedName>
</protein>
<evidence type="ECO:0000256" key="6">
    <source>
        <dbReference type="SAM" id="MobiDB-lite"/>
    </source>
</evidence>
<dbReference type="OrthoDB" id="72851at2759"/>
<organism evidence="8 9">
    <name type="scientific">Chlamydomonas eustigma</name>
    <dbReference type="NCBI Taxonomy" id="1157962"/>
    <lineage>
        <taxon>Eukaryota</taxon>
        <taxon>Viridiplantae</taxon>
        <taxon>Chlorophyta</taxon>
        <taxon>core chlorophytes</taxon>
        <taxon>Chlorophyceae</taxon>
        <taxon>CS clade</taxon>
        <taxon>Chlamydomonadales</taxon>
        <taxon>Chlamydomonadaceae</taxon>
        <taxon>Chlamydomonas</taxon>
    </lineage>
</organism>
<proteinExistence type="predicted"/>
<evidence type="ECO:0000256" key="2">
    <source>
        <dbReference type="ARBA" id="ARBA00022679"/>
    </source>
</evidence>
<evidence type="ECO:0000313" key="9">
    <source>
        <dbReference type="Proteomes" id="UP000232323"/>
    </source>
</evidence>
<reference evidence="8 9" key="1">
    <citation type="submission" date="2017-08" db="EMBL/GenBank/DDBJ databases">
        <title>Acidophilic green algal genome provides insights into adaptation to an acidic environment.</title>
        <authorList>
            <person name="Hirooka S."/>
            <person name="Hirose Y."/>
            <person name="Kanesaki Y."/>
            <person name="Higuchi S."/>
            <person name="Fujiwara T."/>
            <person name="Onuma R."/>
            <person name="Era A."/>
            <person name="Ohbayashi R."/>
            <person name="Uzuka A."/>
            <person name="Nozaki H."/>
            <person name="Yoshikawa H."/>
            <person name="Miyagishima S.Y."/>
        </authorList>
    </citation>
    <scope>NUCLEOTIDE SEQUENCE [LARGE SCALE GENOMIC DNA]</scope>
    <source>
        <strain evidence="8 9">NIES-2499</strain>
    </source>
</reference>
<dbReference type="EMBL" id="BEGY01000035">
    <property type="protein sequence ID" value="GAX78764.1"/>
    <property type="molecule type" value="Genomic_DNA"/>
</dbReference>
<evidence type="ECO:0000259" key="7">
    <source>
        <dbReference type="Pfam" id="PF00535"/>
    </source>
</evidence>
<evidence type="ECO:0000256" key="5">
    <source>
        <dbReference type="ARBA" id="ARBA00023136"/>
    </source>
</evidence>
<dbReference type="Proteomes" id="UP000232323">
    <property type="component" value="Unassembled WGS sequence"/>
</dbReference>
<dbReference type="STRING" id="1157962.A0A250X6P2"/>
<keyword evidence="3" id="KW-0812">Transmembrane</keyword>
<accession>A0A250X6P2</accession>